<protein>
    <submittedName>
        <fullName evidence="2">J domain-containing protein</fullName>
    </submittedName>
</protein>
<dbReference type="PROSITE" id="PS50076">
    <property type="entry name" value="DNAJ_2"/>
    <property type="match status" value="1"/>
</dbReference>
<dbReference type="Pfam" id="PF00226">
    <property type="entry name" value="DnaJ"/>
    <property type="match status" value="1"/>
</dbReference>
<dbReference type="SUPFAM" id="SSF46565">
    <property type="entry name" value="Chaperone J-domain"/>
    <property type="match status" value="1"/>
</dbReference>
<gene>
    <name evidence="2" type="ORF">QBA35_36000</name>
</gene>
<dbReference type="Gene3D" id="1.10.287.110">
    <property type="entry name" value="DnaJ domain"/>
    <property type="match status" value="1"/>
</dbReference>
<dbReference type="PANTHER" id="PTHR44240:SF10">
    <property type="entry name" value="J DOMAIN-CONTAINING PROTEIN"/>
    <property type="match status" value="1"/>
</dbReference>
<proteinExistence type="predicted"/>
<keyword evidence="3" id="KW-1185">Reference proteome</keyword>
<dbReference type="RefSeq" id="WP_334661269.1">
    <property type="nucleotide sequence ID" value="NZ_JARULZ010000002.1"/>
</dbReference>
<dbReference type="CDD" id="cd06257">
    <property type="entry name" value="DnaJ"/>
    <property type="match status" value="1"/>
</dbReference>
<dbReference type="InterPro" id="IPR036869">
    <property type="entry name" value="J_dom_sf"/>
</dbReference>
<dbReference type="InterPro" id="IPR052276">
    <property type="entry name" value="Diphthamide-biosynth_chaperone"/>
</dbReference>
<dbReference type="EMBL" id="JARULZ010000002">
    <property type="protein sequence ID" value="MEH0638624.1"/>
    <property type="molecule type" value="Genomic_DNA"/>
</dbReference>
<name>A0ABU8AY75_9ACTN</name>
<dbReference type="Proteomes" id="UP001310290">
    <property type="component" value="Unassembled WGS sequence"/>
</dbReference>
<dbReference type="PRINTS" id="PR00625">
    <property type="entry name" value="JDOMAIN"/>
</dbReference>
<evidence type="ECO:0000313" key="3">
    <source>
        <dbReference type="Proteomes" id="UP001310290"/>
    </source>
</evidence>
<reference evidence="2" key="1">
    <citation type="submission" date="2023-04" db="EMBL/GenBank/DDBJ databases">
        <title>Genomic diversity of scab-causing Streptomyces spp. in the province of Quebec, Canada.</title>
        <authorList>
            <person name="Biessy A."/>
            <person name="Cadieux M."/>
            <person name="Ciotola M."/>
            <person name="Filion M."/>
        </authorList>
    </citation>
    <scope>NUCLEOTIDE SEQUENCE</scope>
    <source>
        <strain evidence="2">B21-115</strain>
    </source>
</reference>
<organism evidence="2 3">
    <name type="scientific">Streptomyces bottropensis</name>
    <dbReference type="NCBI Taxonomy" id="42235"/>
    <lineage>
        <taxon>Bacteria</taxon>
        <taxon>Bacillati</taxon>
        <taxon>Actinomycetota</taxon>
        <taxon>Actinomycetes</taxon>
        <taxon>Kitasatosporales</taxon>
        <taxon>Streptomycetaceae</taxon>
        <taxon>Streptomyces</taxon>
    </lineage>
</organism>
<dbReference type="PANTHER" id="PTHR44240">
    <property type="entry name" value="DNAJ DOMAIN (PROKARYOTIC HEAT SHOCK PROTEIN)-RELATED"/>
    <property type="match status" value="1"/>
</dbReference>
<evidence type="ECO:0000313" key="2">
    <source>
        <dbReference type="EMBL" id="MEH0638624.1"/>
    </source>
</evidence>
<accession>A0ABU8AY75</accession>
<comment type="caution">
    <text evidence="2">The sequence shown here is derived from an EMBL/GenBank/DDBJ whole genome shotgun (WGS) entry which is preliminary data.</text>
</comment>
<feature type="domain" description="J" evidence="1">
    <location>
        <begin position="9"/>
        <end position="73"/>
    </location>
</feature>
<dbReference type="SMART" id="SM00271">
    <property type="entry name" value="DnaJ"/>
    <property type="match status" value="1"/>
</dbReference>
<sequence>MQARDEGADLYVVLGVEPSATAEVITSAFRARVRELRPDTRVDAATAERFGEVRAAYETLRDPVLRAAYDQRYQRTAERAHDRGPVRTPTVRSASRHVVVLGVARTEPPLRAGPVRWQRTSR</sequence>
<dbReference type="InterPro" id="IPR001623">
    <property type="entry name" value="DnaJ_domain"/>
</dbReference>
<evidence type="ECO:0000259" key="1">
    <source>
        <dbReference type="PROSITE" id="PS50076"/>
    </source>
</evidence>